<protein>
    <recommendedName>
        <fullName evidence="3">Ribbon-helix-helix protein CopG domain-containing protein</fullName>
    </recommendedName>
</protein>
<accession>A0A3S1A6Q9</accession>
<reference evidence="1" key="2">
    <citation type="journal article" date="2019" name="Genome Biol. Evol.">
        <title>Day and night: Metabolic profiles and evolutionary relationships of six axenic non-marine cyanobacteria.</title>
        <authorList>
            <person name="Will S.E."/>
            <person name="Henke P."/>
            <person name="Boedeker C."/>
            <person name="Huang S."/>
            <person name="Brinkmann H."/>
            <person name="Rohde M."/>
            <person name="Jarek M."/>
            <person name="Friedl T."/>
            <person name="Seufert S."/>
            <person name="Schumacher M."/>
            <person name="Overmann J."/>
            <person name="Neumann-Schaal M."/>
            <person name="Petersen J."/>
        </authorList>
    </citation>
    <scope>NUCLEOTIDE SEQUENCE [LARGE SCALE GENOMIC DNA]</scope>
    <source>
        <strain evidence="1">PCC 7102</strain>
    </source>
</reference>
<evidence type="ECO:0008006" key="3">
    <source>
        <dbReference type="Google" id="ProtNLM"/>
    </source>
</evidence>
<dbReference type="EMBL" id="RSCL01000048">
    <property type="protein sequence ID" value="RUS94433.1"/>
    <property type="molecule type" value="Genomic_DNA"/>
</dbReference>
<sequence length="73" mass="8180">MANPRGNPDFGVKYRFDYGRNEPLTEQVKAVVSPCVKEELLKLADARNCTVPDLIREALNAYLANQEIENISA</sequence>
<evidence type="ECO:0000313" key="1">
    <source>
        <dbReference type="EMBL" id="RUS94433.1"/>
    </source>
</evidence>
<gene>
    <name evidence="1" type="ORF">DSM106972_093280</name>
</gene>
<organism evidence="1 2">
    <name type="scientific">Dulcicalothrix desertica PCC 7102</name>
    <dbReference type="NCBI Taxonomy" id="232991"/>
    <lineage>
        <taxon>Bacteria</taxon>
        <taxon>Bacillati</taxon>
        <taxon>Cyanobacteriota</taxon>
        <taxon>Cyanophyceae</taxon>
        <taxon>Nostocales</taxon>
        <taxon>Calotrichaceae</taxon>
        <taxon>Dulcicalothrix</taxon>
    </lineage>
</organism>
<reference evidence="1" key="1">
    <citation type="submission" date="2018-12" db="EMBL/GenBank/DDBJ databases">
        <authorList>
            <person name="Will S."/>
            <person name="Neumann-Schaal M."/>
            <person name="Henke P."/>
        </authorList>
    </citation>
    <scope>NUCLEOTIDE SEQUENCE</scope>
    <source>
        <strain evidence="1">PCC 7102</strain>
    </source>
</reference>
<proteinExistence type="predicted"/>
<dbReference type="OrthoDB" id="515199at2"/>
<dbReference type="Proteomes" id="UP000271624">
    <property type="component" value="Unassembled WGS sequence"/>
</dbReference>
<name>A0A3S1A6Q9_9CYAN</name>
<dbReference type="CDD" id="cd21631">
    <property type="entry name" value="RHH_CopG_NikR-like"/>
    <property type="match status" value="1"/>
</dbReference>
<evidence type="ECO:0000313" key="2">
    <source>
        <dbReference type="Proteomes" id="UP000271624"/>
    </source>
</evidence>
<dbReference type="RefSeq" id="WP_127087257.1">
    <property type="nucleotide sequence ID" value="NZ_RSCL01000048.1"/>
</dbReference>
<dbReference type="AlphaFoldDB" id="A0A3S1A6Q9"/>
<comment type="caution">
    <text evidence="1">The sequence shown here is derived from an EMBL/GenBank/DDBJ whole genome shotgun (WGS) entry which is preliminary data.</text>
</comment>
<keyword evidence="2" id="KW-1185">Reference proteome</keyword>